<name>A0AAU7UEP5_9DEIO</name>
<evidence type="ECO:0000313" key="1">
    <source>
        <dbReference type="EMBL" id="XBV87238.1"/>
    </source>
</evidence>
<sequence length="69" mass="8012">MSQKPVVSPSAHPLSQGRVYVLRVWHEPGDLPSSLTWRASLRENTLDNRRYFASIDDCIDHLYSEFIRP</sequence>
<geneLocation type="plasmid" evidence="1">
    <name>pDson02</name>
</geneLocation>
<dbReference type="EMBL" id="CP158300">
    <property type="protein sequence ID" value="XBV87238.1"/>
    <property type="molecule type" value="Genomic_DNA"/>
</dbReference>
<keyword evidence="1" id="KW-0614">Plasmid</keyword>
<proteinExistence type="predicted"/>
<dbReference type="KEGG" id="dsc:ABOD76_21320"/>
<gene>
    <name evidence="1" type="ORF">ABOD76_21320</name>
</gene>
<dbReference type="RefSeq" id="WP_350245388.1">
    <property type="nucleotide sequence ID" value="NZ_CP158300.1"/>
</dbReference>
<organism evidence="1">
    <name type="scientific">Deinococcus sonorensis KR-87</name>
    <dbReference type="NCBI Taxonomy" id="694439"/>
    <lineage>
        <taxon>Bacteria</taxon>
        <taxon>Thermotogati</taxon>
        <taxon>Deinococcota</taxon>
        <taxon>Deinococci</taxon>
        <taxon>Deinococcales</taxon>
        <taxon>Deinococcaceae</taxon>
        <taxon>Deinococcus</taxon>
    </lineage>
</organism>
<protein>
    <submittedName>
        <fullName evidence="1">Uncharacterized protein</fullName>
    </submittedName>
</protein>
<dbReference type="AlphaFoldDB" id="A0AAU7UEP5"/>
<reference evidence="1" key="1">
    <citation type="submission" date="2024-06" db="EMBL/GenBank/DDBJ databases">
        <title>Draft Genome Sequence of Deinococcus sonorensis Type Strain KR-87, a Biofilm Producing Representative of the Genus Deinococcus.</title>
        <authorList>
            <person name="Boren L.S."/>
            <person name="Grosso R.A."/>
            <person name="Hugenberg-Cox A.N."/>
            <person name="Hill J.T.E."/>
            <person name="Albert C.M."/>
            <person name="Tuohy J.M."/>
        </authorList>
    </citation>
    <scope>NUCLEOTIDE SEQUENCE</scope>
    <source>
        <strain evidence="1">KR-87</strain>
        <plasmid evidence="1">pDson02</plasmid>
    </source>
</reference>
<accession>A0AAU7UEP5</accession>